<sequence length="279" mass="31414">MMASNATAGHSKKRDVLDLDSYIEEFFRTQRFDKTKDEESKEIRRLRPDQIEVDLGFKKVIREDVTKPGLEDSDLTDDGPQEAPVLLYKTEFRNSTTGEQEYNISAQRTTTSECQVVVEKGHTIGGEVGITLKLGDIVEAGAGINKEISVNKEVGETIQNEMHWGIDTKITVPKNKRVIAEVNVREKQLTATYDITSTLKGQVVAKFLNTKDNNAMIVCFRESIHKIIEWAKKKYSSAMKHVTVDSTSKTVSLASSVTCKFRYSVQQHVVITEHGIEEE</sequence>
<comment type="caution">
    <text evidence="1">The sequence shown here is derived from an EMBL/GenBank/DDBJ whole genome shotgun (WGS) entry which is preliminary data.</text>
</comment>
<organism evidence="1 2">
    <name type="scientific">Owenia fusiformis</name>
    <name type="common">Polychaete worm</name>
    <dbReference type="NCBI Taxonomy" id="6347"/>
    <lineage>
        <taxon>Eukaryota</taxon>
        <taxon>Metazoa</taxon>
        <taxon>Spiralia</taxon>
        <taxon>Lophotrochozoa</taxon>
        <taxon>Annelida</taxon>
        <taxon>Polychaeta</taxon>
        <taxon>Sedentaria</taxon>
        <taxon>Canalipalpata</taxon>
        <taxon>Sabellida</taxon>
        <taxon>Oweniida</taxon>
        <taxon>Oweniidae</taxon>
        <taxon>Owenia</taxon>
    </lineage>
</organism>
<accession>A0A8S4Q5G2</accession>
<keyword evidence="2" id="KW-1185">Reference proteome</keyword>
<evidence type="ECO:0000313" key="1">
    <source>
        <dbReference type="EMBL" id="CAH1801175.1"/>
    </source>
</evidence>
<gene>
    <name evidence="1" type="ORF">OFUS_LOCUS24990</name>
</gene>
<dbReference type="AlphaFoldDB" id="A0A8S4Q5G2"/>
<protein>
    <submittedName>
        <fullName evidence="1">Uncharacterized protein</fullName>
    </submittedName>
</protein>
<reference evidence="1" key="1">
    <citation type="submission" date="2022-03" db="EMBL/GenBank/DDBJ databases">
        <authorList>
            <person name="Martin C."/>
        </authorList>
    </citation>
    <scope>NUCLEOTIDE SEQUENCE</scope>
</reference>
<dbReference type="Proteomes" id="UP000749559">
    <property type="component" value="Unassembled WGS sequence"/>
</dbReference>
<dbReference type="Gene3D" id="2.170.15.10">
    <property type="entry name" value="Proaerolysin, chain A, domain 3"/>
    <property type="match status" value="1"/>
</dbReference>
<dbReference type="CDD" id="cd20237">
    <property type="entry name" value="PFM_LIN24-like"/>
    <property type="match status" value="1"/>
</dbReference>
<proteinExistence type="predicted"/>
<dbReference type="OrthoDB" id="9977517at2759"/>
<dbReference type="EMBL" id="CAIIXF020000012">
    <property type="protein sequence ID" value="CAH1801175.1"/>
    <property type="molecule type" value="Genomic_DNA"/>
</dbReference>
<dbReference type="SUPFAM" id="SSF56973">
    <property type="entry name" value="Aerolisin/ETX pore-forming domain"/>
    <property type="match status" value="1"/>
</dbReference>
<dbReference type="PANTHER" id="PTHR39369:SF6">
    <property type="entry name" value="LIN-24 (TWENTY-FOUR) LIKE"/>
    <property type="match status" value="1"/>
</dbReference>
<name>A0A8S4Q5G2_OWEFU</name>
<dbReference type="PANTHER" id="PTHR39369">
    <property type="entry name" value="LIN-24 (TWENTY-FOUR) LIKE"/>
    <property type="match status" value="1"/>
</dbReference>
<evidence type="ECO:0000313" key="2">
    <source>
        <dbReference type="Proteomes" id="UP000749559"/>
    </source>
</evidence>